<evidence type="ECO:0000313" key="5">
    <source>
        <dbReference type="EMBL" id="VUG19405.1"/>
    </source>
</evidence>
<dbReference type="Pfam" id="PF01053">
    <property type="entry name" value="Cys_Met_Meta_PP"/>
    <property type="match status" value="1"/>
</dbReference>
<dbReference type="GO" id="GO:0019346">
    <property type="term" value="P:transsulfuration"/>
    <property type="evidence" value="ECO:0007669"/>
    <property type="project" value="InterPro"/>
</dbReference>
<dbReference type="PANTHER" id="PTHR11808:SF35">
    <property type="entry name" value="CYSTATHIONINE GAMMA-SYNTHASE (AFU_ORTHOLOGUE AFUA_7G01590)"/>
    <property type="match status" value="1"/>
</dbReference>
<dbReference type="PANTHER" id="PTHR11808">
    <property type="entry name" value="TRANS-SULFURATION ENZYME FAMILY MEMBER"/>
    <property type="match status" value="1"/>
</dbReference>
<feature type="region of interest" description="Disordered" evidence="4">
    <location>
        <begin position="340"/>
        <end position="383"/>
    </location>
</feature>
<keyword evidence="2" id="KW-0663">Pyridoxal phosphate</keyword>
<keyword evidence="6" id="KW-1185">Reference proteome</keyword>
<evidence type="ECO:0000256" key="3">
    <source>
        <dbReference type="ARBA" id="ARBA00023125"/>
    </source>
</evidence>
<dbReference type="GO" id="GO:0016846">
    <property type="term" value="F:carbon-sulfur lyase activity"/>
    <property type="evidence" value="ECO:0007669"/>
    <property type="project" value="TreeGrafter"/>
</dbReference>
<dbReference type="InterPro" id="IPR015421">
    <property type="entry name" value="PyrdxlP-dep_Trfase_major"/>
</dbReference>
<dbReference type="Gene3D" id="3.40.640.10">
    <property type="entry name" value="Type I PLP-dependent aspartate aminotransferase-like (Major domain)"/>
    <property type="match status" value="1"/>
</dbReference>
<dbReference type="Proteomes" id="UP000478008">
    <property type="component" value="Unassembled WGS sequence"/>
</dbReference>
<dbReference type="AlphaFoldDB" id="A0A7D9H680"/>
<accession>A0A7D9H680</accession>
<evidence type="ECO:0000256" key="4">
    <source>
        <dbReference type="SAM" id="MobiDB-lite"/>
    </source>
</evidence>
<sequence>MSTNNKGNNPPRANLRQKVEVLDYMAEHPALSQRNVLAHFKEMHKFSISQATLSTWKLKEPEIRKQYSEHPNLEEYRRQPVFKHPEVTKAVSDYVSKMAKNGILITNELIRKAFERYLIEYGYSPKASCGMISAFKKRNAIKRGRILEIPGKYKAKSINYKNNGPNKPNQTKVASKTSKYPEIQTIVPSVEVDDLLNSASTSDDSSQVAGNKAVTASSSFSQLSGNDPEFDINFEQFLKANKGVGFNTRLIHSDDRFPSTIPGVGSFTQSSYLGSLLGSSYDSEFQNDQLVSKTGEIPITSNLNNSNYPDGLRGEDHLKSSTSQSFDGSIQHAIPLTYENTTDRRPLGPFDISANSPEAKRARLSGYEEKRSDDKSKKLPYYPTYQSPMQYGGDIYERHRRPYILENFACSRTSRPNSEKAEKILENITDGYVTIYNSGTSAIMGILSYLNPRVVCINNSGYQGTHQVINLLSKLTGLKKKNLEETDQLVPKSVILLETPMNPEGYLLDIEKFAKLAHDKQSYLLVDSTLAPPPLQFPFKFGADYIVYSAVKYLAGVSDLSAGFVVSKLKTDKAALHKERFALGTNIANFDSFLLLRSLRTYKMRILTQCSNTKKVVHYLKKHLNKYSGVVTKLHHSSLQTNSNCFQTQLNSCYNPVFALEFKARRLAEAVLTRFNFLSNNPNLEGGETLVELTFKNPNFVDSQADHETRSNLLRFSIGCEDYIDIIRDINQALENVKDSLVSSRHLREAS</sequence>
<name>A0A7D9H680_DEKBR</name>
<evidence type="ECO:0000256" key="2">
    <source>
        <dbReference type="ARBA" id="ARBA00022898"/>
    </source>
</evidence>
<dbReference type="EMBL" id="CABFWN010000005">
    <property type="protein sequence ID" value="VUG19405.1"/>
    <property type="molecule type" value="Genomic_DNA"/>
</dbReference>
<dbReference type="GO" id="GO:0003677">
    <property type="term" value="F:DNA binding"/>
    <property type="evidence" value="ECO:0007669"/>
    <property type="project" value="UniProtKB-KW"/>
</dbReference>
<dbReference type="GO" id="GO:0005737">
    <property type="term" value="C:cytoplasm"/>
    <property type="evidence" value="ECO:0007669"/>
    <property type="project" value="TreeGrafter"/>
</dbReference>
<feature type="compositionally biased region" description="Polar residues" evidence="4">
    <location>
        <begin position="299"/>
        <end position="308"/>
    </location>
</feature>
<dbReference type="InterPro" id="IPR000277">
    <property type="entry name" value="Cys/Met-Metab_PyrdxlP-dep_enz"/>
</dbReference>
<gene>
    <name evidence="5" type="ORF">DEBR0S5_01948G</name>
</gene>
<evidence type="ECO:0000256" key="1">
    <source>
        <dbReference type="ARBA" id="ARBA00001933"/>
    </source>
</evidence>
<dbReference type="InterPro" id="IPR015422">
    <property type="entry name" value="PyrdxlP-dep_Trfase_small"/>
</dbReference>
<feature type="region of interest" description="Disordered" evidence="4">
    <location>
        <begin position="298"/>
        <end position="326"/>
    </location>
</feature>
<dbReference type="Pfam" id="PF03221">
    <property type="entry name" value="HTH_Tnp_Tc5"/>
    <property type="match status" value="1"/>
</dbReference>
<evidence type="ECO:0000313" key="6">
    <source>
        <dbReference type="Proteomes" id="UP000478008"/>
    </source>
</evidence>
<dbReference type="Gene3D" id="3.90.1150.10">
    <property type="entry name" value="Aspartate Aminotransferase, domain 1"/>
    <property type="match status" value="1"/>
</dbReference>
<dbReference type="InterPro" id="IPR015424">
    <property type="entry name" value="PyrdxlP-dep_Trfase"/>
</dbReference>
<dbReference type="GO" id="GO:0030170">
    <property type="term" value="F:pyridoxal phosphate binding"/>
    <property type="evidence" value="ECO:0007669"/>
    <property type="project" value="InterPro"/>
</dbReference>
<dbReference type="SUPFAM" id="SSF53383">
    <property type="entry name" value="PLP-dependent transferases"/>
    <property type="match status" value="1"/>
</dbReference>
<comment type="cofactor">
    <cofactor evidence="1">
        <name>pyridoxal 5'-phosphate</name>
        <dbReference type="ChEBI" id="CHEBI:597326"/>
    </cofactor>
</comment>
<protein>
    <submittedName>
        <fullName evidence="5">DEBR0S5_01948g1_1</fullName>
    </submittedName>
</protein>
<reference evidence="5 6" key="1">
    <citation type="submission" date="2019-07" db="EMBL/GenBank/DDBJ databases">
        <authorList>
            <person name="Friedrich A."/>
            <person name="Schacherer J."/>
        </authorList>
    </citation>
    <scope>NUCLEOTIDE SEQUENCE [LARGE SCALE GENOMIC DNA]</scope>
</reference>
<dbReference type="InterPro" id="IPR006600">
    <property type="entry name" value="HTH_CenpB_DNA-bd_dom"/>
</dbReference>
<keyword evidence="3" id="KW-0238">DNA-binding</keyword>
<feature type="compositionally biased region" description="Basic and acidic residues" evidence="4">
    <location>
        <begin position="358"/>
        <end position="377"/>
    </location>
</feature>
<proteinExistence type="predicted"/>
<organism evidence="5 6">
    <name type="scientific">Dekkera bruxellensis</name>
    <name type="common">Brettanomyces custersii</name>
    <dbReference type="NCBI Taxonomy" id="5007"/>
    <lineage>
        <taxon>Eukaryota</taxon>
        <taxon>Fungi</taxon>
        <taxon>Dikarya</taxon>
        <taxon>Ascomycota</taxon>
        <taxon>Saccharomycotina</taxon>
        <taxon>Pichiomycetes</taxon>
        <taxon>Pichiales</taxon>
        <taxon>Pichiaceae</taxon>
        <taxon>Brettanomyces</taxon>
    </lineage>
</organism>
<dbReference type="PROSITE" id="PS51253">
    <property type="entry name" value="HTH_CENPB"/>
    <property type="match status" value="1"/>
</dbReference>